<dbReference type="Gene3D" id="3.40.50.1820">
    <property type="entry name" value="alpha/beta hydrolase"/>
    <property type="match status" value="1"/>
</dbReference>
<dbReference type="Pfam" id="PF04083">
    <property type="entry name" value="Abhydro_lipase"/>
    <property type="match status" value="1"/>
</dbReference>
<dbReference type="InterPro" id="IPR029058">
    <property type="entry name" value="AB_hydrolase_fold"/>
</dbReference>
<keyword evidence="3" id="KW-1185">Reference proteome</keyword>
<accession>A0A9N9R9U8</accession>
<name>A0A9N9R9U8_9NEOP</name>
<dbReference type="PANTHER" id="PTHR11005">
    <property type="entry name" value="LYSOSOMAL ACID LIPASE-RELATED"/>
    <property type="match status" value="1"/>
</dbReference>
<dbReference type="OrthoDB" id="9974421at2759"/>
<sequence length="113" mass="12971">MLVLCCLYIVRADLIEEINSRLPEDGSLNFTGHATKYGLKTEQFDLITEDNYILQLFHIRGDRSKPLLLTHGLDNSADMFIMRGNTSVALARDGYDLWFMNLRAKNTAQKIYI</sequence>
<proteinExistence type="predicted"/>
<dbReference type="InterPro" id="IPR006693">
    <property type="entry name" value="AB_hydrolase_lipase"/>
</dbReference>
<dbReference type="GO" id="GO:0006629">
    <property type="term" value="P:lipid metabolic process"/>
    <property type="evidence" value="ECO:0007669"/>
    <property type="project" value="InterPro"/>
</dbReference>
<reference evidence="2" key="1">
    <citation type="submission" date="2021-12" db="EMBL/GenBank/DDBJ databases">
        <authorList>
            <person name="King R."/>
        </authorList>
    </citation>
    <scope>NUCLEOTIDE SEQUENCE</scope>
</reference>
<organism evidence="2 3">
    <name type="scientific">Diatraea saccharalis</name>
    <name type="common">sugarcane borer</name>
    <dbReference type="NCBI Taxonomy" id="40085"/>
    <lineage>
        <taxon>Eukaryota</taxon>
        <taxon>Metazoa</taxon>
        <taxon>Ecdysozoa</taxon>
        <taxon>Arthropoda</taxon>
        <taxon>Hexapoda</taxon>
        <taxon>Insecta</taxon>
        <taxon>Pterygota</taxon>
        <taxon>Neoptera</taxon>
        <taxon>Endopterygota</taxon>
        <taxon>Lepidoptera</taxon>
        <taxon>Glossata</taxon>
        <taxon>Ditrysia</taxon>
        <taxon>Pyraloidea</taxon>
        <taxon>Crambidae</taxon>
        <taxon>Crambinae</taxon>
        <taxon>Diatraea</taxon>
    </lineage>
</organism>
<dbReference type="Proteomes" id="UP001153714">
    <property type="component" value="Chromosome 5"/>
</dbReference>
<evidence type="ECO:0000313" key="3">
    <source>
        <dbReference type="Proteomes" id="UP001153714"/>
    </source>
</evidence>
<evidence type="ECO:0000259" key="1">
    <source>
        <dbReference type="Pfam" id="PF04083"/>
    </source>
</evidence>
<dbReference type="SUPFAM" id="SSF53474">
    <property type="entry name" value="alpha/beta-Hydrolases"/>
    <property type="match status" value="1"/>
</dbReference>
<gene>
    <name evidence="2" type="ORF">DIATSA_LOCUS10732</name>
</gene>
<dbReference type="EMBL" id="OU893336">
    <property type="protein sequence ID" value="CAG9793272.1"/>
    <property type="molecule type" value="Genomic_DNA"/>
</dbReference>
<evidence type="ECO:0000313" key="2">
    <source>
        <dbReference type="EMBL" id="CAG9793272.1"/>
    </source>
</evidence>
<reference evidence="2" key="2">
    <citation type="submission" date="2022-10" db="EMBL/GenBank/DDBJ databases">
        <authorList>
            <consortium name="ENA_rothamsted_submissions"/>
            <consortium name="culmorum"/>
            <person name="King R."/>
        </authorList>
    </citation>
    <scope>NUCLEOTIDE SEQUENCE</scope>
</reference>
<dbReference type="AlphaFoldDB" id="A0A9N9R9U8"/>
<protein>
    <recommendedName>
        <fullName evidence="1">Partial AB-hydrolase lipase domain-containing protein</fullName>
    </recommendedName>
</protein>
<feature type="domain" description="Partial AB-hydrolase lipase" evidence="1">
    <location>
        <begin position="34"/>
        <end position="83"/>
    </location>
</feature>